<dbReference type="AlphaFoldDB" id="A0A2Z4ANL6"/>
<organism evidence="5 6">
    <name type="scientific">Candidatus Moanibacter tarae</name>
    <dbReference type="NCBI Taxonomy" id="2200854"/>
    <lineage>
        <taxon>Bacteria</taxon>
        <taxon>Pseudomonadati</taxon>
        <taxon>Verrucomicrobiota</taxon>
        <taxon>Opitutia</taxon>
        <taxon>Puniceicoccales</taxon>
        <taxon>Puniceicoccales incertae sedis</taxon>
        <taxon>Candidatus Moanibacter</taxon>
    </lineage>
</organism>
<dbReference type="KEGG" id="mtar:DF168_02266"/>
<evidence type="ECO:0000313" key="5">
    <source>
        <dbReference type="EMBL" id="AWT61040.1"/>
    </source>
</evidence>
<feature type="site" description="Could be important to modulate the pK values of the two catalytic cysteine residues" evidence="3">
    <location>
        <position position="160"/>
    </location>
</feature>
<keyword evidence="3" id="KW-0028">Amino-acid biosynthesis</keyword>
<dbReference type="SUPFAM" id="SSF54506">
    <property type="entry name" value="Diaminopimelate epimerase-like"/>
    <property type="match status" value="2"/>
</dbReference>
<reference evidence="5 6" key="1">
    <citation type="submission" date="2018-06" db="EMBL/GenBank/DDBJ databases">
        <title>Draft Genome Sequence of a Novel Marine Bacterium Related to the Verrucomicrobia.</title>
        <authorList>
            <person name="Vosseberg J."/>
            <person name="Martijn J."/>
            <person name="Ettema T.J.G."/>
        </authorList>
    </citation>
    <scope>NUCLEOTIDE SEQUENCE [LARGE SCALE GENOMIC DNA]</scope>
    <source>
        <strain evidence="5">TARA_B100001123</strain>
    </source>
</reference>
<dbReference type="Pfam" id="PF01678">
    <property type="entry name" value="DAP_epimerase"/>
    <property type="match status" value="2"/>
</dbReference>
<comment type="function">
    <text evidence="3">Catalyzes the stereoinversion of LL-2,6-diaminopimelate (L,L-DAP) to meso-diaminopimelate (meso-DAP), a precursor of L-lysine and an essential component of the bacterial peptidoglycan.</text>
</comment>
<dbReference type="HAMAP" id="MF_00197">
    <property type="entry name" value="DAP_epimerase"/>
    <property type="match status" value="1"/>
</dbReference>
<comment type="pathway">
    <text evidence="3">Amino-acid biosynthesis; L-lysine biosynthesis via DAP pathway; DL-2,6-diaminopimelate from LL-2,6-diaminopimelate: step 1/1.</text>
</comment>
<keyword evidence="3" id="KW-0963">Cytoplasm</keyword>
<feature type="binding site" evidence="3">
    <location>
        <position position="191"/>
    </location>
    <ligand>
        <name>substrate</name>
    </ligand>
</feature>
<dbReference type="GO" id="GO:0008837">
    <property type="term" value="F:diaminopimelate epimerase activity"/>
    <property type="evidence" value="ECO:0007669"/>
    <property type="project" value="UniProtKB-UniRule"/>
</dbReference>
<feature type="site" description="Could be important to modulate the pK values of the two catalytic cysteine residues" evidence="3">
    <location>
        <position position="209"/>
    </location>
</feature>
<protein>
    <recommendedName>
        <fullName evidence="3 4">Diaminopimelate epimerase</fullName>
        <shortName evidence="3">DAP epimerase</shortName>
        <ecNumber evidence="3 4">5.1.1.7</ecNumber>
    </recommendedName>
    <alternativeName>
        <fullName evidence="3">PLP-independent amino acid racemase</fullName>
    </alternativeName>
</protein>
<evidence type="ECO:0000256" key="4">
    <source>
        <dbReference type="NCBIfam" id="TIGR00652"/>
    </source>
</evidence>
<comment type="subunit">
    <text evidence="3">Homodimer.</text>
</comment>
<dbReference type="InterPro" id="IPR001653">
    <property type="entry name" value="DAP_epimerase_DapF"/>
</dbReference>
<dbReference type="Gene3D" id="3.10.310.10">
    <property type="entry name" value="Diaminopimelate Epimerase, Chain A, domain 1"/>
    <property type="match status" value="2"/>
</dbReference>
<feature type="binding site" evidence="3">
    <location>
        <position position="63"/>
    </location>
    <ligand>
        <name>substrate</name>
    </ligand>
</feature>
<gene>
    <name evidence="3 5" type="primary">dapF</name>
    <name evidence="5" type="ORF">DF168_02266</name>
</gene>
<dbReference type="EMBL" id="CP029803">
    <property type="protein sequence ID" value="AWT61040.1"/>
    <property type="molecule type" value="Genomic_DNA"/>
</dbReference>
<dbReference type="PANTHER" id="PTHR31689">
    <property type="entry name" value="DIAMINOPIMELATE EPIMERASE, CHLOROPLASTIC"/>
    <property type="match status" value="1"/>
</dbReference>
<dbReference type="Proteomes" id="UP000247465">
    <property type="component" value="Chromosome"/>
</dbReference>
<keyword evidence="3" id="KW-0457">Lysine biosynthesis</keyword>
<feature type="binding site" evidence="3">
    <location>
        <begin position="73"/>
        <end position="74"/>
    </location>
    <ligand>
        <name>substrate</name>
    </ligand>
</feature>
<evidence type="ECO:0000256" key="3">
    <source>
        <dbReference type="HAMAP-Rule" id="MF_00197"/>
    </source>
</evidence>
<accession>A0A2Z4ANL6</accession>
<comment type="catalytic activity">
    <reaction evidence="3">
        <text>(2S,6S)-2,6-diaminopimelate = meso-2,6-diaminopimelate</text>
        <dbReference type="Rhea" id="RHEA:15393"/>
        <dbReference type="ChEBI" id="CHEBI:57609"/>
        <dbReference type="ChEBI" id="CHEBI:57791"/>
        <dbReference type="EC" id="5.1.1.7"/>
    </reaction>
</comment>
<feature type="binding site" evidence="3">
    <location>
        <begin position="219"/>
        <end position="220"/>
    </location>
    <ligand>
        <name>substrate</name>
    </ligand>
</feature>
<evidence type="ECO:0000313" key="6">
    <source>
        <dbReference type="Proteomes" id="UP000247465"/>
    </source>
</evidence>
<dbReference type="UniPathway" id="UPA00034">
    <property type="reaction ID" value="UER00025"/>
</dbReference>
<comment type="caution">
    <text evidence="3">Lacks conserved residue(s) required for the propagation of feature annotation.</text>
</comment>
<proteinExistence type="inferred from homology"/>
<keyword evidence="2 3" id="KW-0413">Isomerase</keyword>
<evidence type="ECO:0000256" key="2">
    <source>
        <dbReference type="ARBA" id="ARBA00023235"/>
    </source>
</evidence>
<comment type="subcellular location">
    <subcellularLocation>
        <location evidence="3">Cytoplasm</location>
    </subcellularLocation>
</comment>
<dbReference type="EC" id="5.1.1.7" evidence="3 4"/>
<feature type="binding site" evidence="3">
    <location>
        <position position="158"/>
    </location>
    <ligand>
        <name>substrate</name>
    </ligand>
</feature>
<dbReference type="PANTHER" id="PTHR31689:SF0">
    <property type="entry name" value="DIAMINOPIMELATE EPIMERASE"/>
    <property type="match status" value="1"/>
</dbReference>
<dbReference type="NCBIfam" id="TIGR00652">
    <property type="entry name" value="DapF"/>
    <property type="match status" value="1"/>
</dbReference>
<comment type="similarity">
    <text evidence="1 3">Belongs to the diaminopimelate epimerase family.</text>
</comment>
<dbReference type="GO" id="GO:0009089">
    <property type="term" value="P:lysine biosynthetic process via diaminopimelate"/>
    <property type="evidence" value="ECO:0007669"/>
    <property type="project" value="UniProtKB-UniRule"/>
</dbReference>
<evidence type="ECO:0000256" key="1">
    <source>
        <dbReference type="ARBA" id="ARBA00010219"/>
    </source>
</evidence>
<dbReference type="GO" id="GO:0005829">
    <property type="term" value="C:cytosol"/>
    <property type="evidence" value="ECO:0007669"/>
    <property type="project" value="TreeGrafter"/>
</dbReference>
<feature type="binding site" evidence="3">
    <location>
        <position position="11"/>
    </location>
    <ligand>
        <name>substrate</name>
    </ligand>
</feature>
<feature type="binding site" evidence="3">
    <location>
        <begin position="209"/>
        <end position="210"/>
    </location>
    <ligand>
        <name>substrate</name>
    </ligand>
</feature>
<name>A0A2Z4ANL6_9BACT</name>
<sequence length="281" mass="30832">MKFEKYHALGNDYLVLDATLQKHPPSKVTIERICHRNFGIGSDGILFGPLQSEEAEFGLQIFNPDGSEAEKSGNGLRIFARHLWDKGKVSVQPFNVMTSGGCVKCVVKERGSTITVDMGKVTFLSDKIPVSGPPREVLDEIIELNNETYRFYAASIGNPHCVLPLDEISSTKAKLIGPLLENHSLFPNRTNVQLLQILDRQNIRIEIWERGAGYTLASGSSSCAAAAVAIKMGAVDHRLIVHMPGGQLELDFSNQFDVQMTGPVTRIGSVEFAQEALGYNC</sequence>